<keyword evidence="2" id="KW-1185">Reference proteome</keyword>
<protein>
    <submittedName>
        <fullName evidence="1">Uncharacterized protein</fullName>
    </submittedName>
</protein>
<dbReference type="AlphaFoldDB" id="A0A136Q1A7"/>
<evidence type="ECO:0000313" key="2">
    <source>
        <dbReference type="Proteomes" id="UP000070366"/>
    </source>
</evidence>
<organism evidence="1 2">
    <name type="scientific">Christensenella minuta</name>
    <dbReference type="NCBI Taxonomy" id="626937"/>
    <lineage>
        <taxon>Bacteria</taxon>
        <taxon>Bacillati</taxon>
        <taxon>Bacillota</taxon>
        <taxon>Clostridia</taxon>
        <taxon>Christensenellales</taxon>
        <taxon>Christensenellaceae</taxon>
        <taxon>Christensenella</taxon>
    </lineage>
</organism>
<dbReference type="Proteomes" id="UP000070366">
    <property type="component" value="Unassembled WGS sequence"/>
</dbReference>
<gene>
    <name evidence="1" type="ORF">HMPREF3293_02524</name>
</gene>
<dbReference type="KEGG" id="cmiu:B1H56_00800"/>
<sequence length="105" mass="11166">MDSSGEQVLDDFLEQARIKSKEFYIKAAQNAIEQAYECSREAILAARKTAERLKAYAENGSAGERGSVDEAAKEAAELAARVAEAAKEAAEAASLAVSVELKDNG</sequence>
<evidence type="ECO:0000313" key="1">
    <source>
        <dbReference type="EMBL" id="KXK64445.1"/>
    </source>
</evidence>
<dbReference type="STRING" id="626937.HMPREF3293_02524"/>
<proteinExistence type="predicted"/>
<reference evidence="1 2" key="1">
    <citation type="submission" date="2016-02" db="EMBL/GenBank/DDBJ databases">
        <authorList>
            <person name="Wen L."/>
            <person name="He K."/>
            <person name="Yang H."/>
        </authorList>
    </citation>
    <scope>NUCLEOTIDE SEQUENCE [LARGE SCALE GENOMIC DNA]</scope>
    <source>
        <strain evidence="1 2">DSM 22607</strain>
    </source>
</reference>
<dbReference type="RefSeq" id="WP_066522098.1">
    <property type="nucleotide sequence ID" value="NZ_CABMOF010000007.1"/>
</dbReference>
<dbReference type="OrthoDB" id="9944230at2"/>
<name>A0A136Q1A7_9FIRM</name>
<dbReference type="EMBL" id="LSZW01000064">
    <property type="protein sequence ID" value="KXK64445.1"/>
    <property type="molecule type" value="Genomic_DNA"/>
</dbReference>
<comment type="caution">
    <text evidence="1">The sequence shown here is derived from an EMBL/GenBank/DDBJ whole genome shotgun (WGS) entry which is preliminary data.</text>
</comment>
<accession>A0A136Q1A7</accession>